<evidence type="ECO:0000313" key="2">
    <source>
        <dbReference type="Proteomes" id="UP000095282"/>
    </source>
</evidence>
<proteinExistence type="predicted"/>
<reference evidence="3" key="1">
    <citation type="submission" date="2016-11" db="UniProtKB">
        <authorList>
            <consortium name="WormBaseParasite"/>
        </authorList>
    </citation>
    <scope>IDENTIFICATION</scope>
</reference>
<dbReference type="AlphaFoldDB" id="A0A1I7T5B2"/>
<evidence type="ECO:0000256" key="1">
    <source>
        <dbReference type="SAM" id="MobiDB-lite"/>
    </source>
</evidence>
<feature type="compositionally biased region" description="Basic residues" evidence="1">
    <location>
        <begin position="84"/>
        <end position="96"/>
    </location>
</feature>
<dbReference type="Proteomes" id="UP000095282">
    <property type="component" value="Unplaced"/>
</dbReference>
<name>A0A1I7T5B2_9PELO</name>
<feature type="region of interest" description="Disordered" evidence="1">
    <location>
        <begin position="82"/>
        <end position="106"/>
    </location>
</feature>
<organism evidence="2 3">
    <name type="scientific">Caenorhabditis tropicalis</name>
    <dbReference type="NCBI Taxonomy" id="1561998"/>
    <lineage>
        <taxon>Eukaryota</taxon>
        <taxon>Metazoa</taxon>
        <taxon>Ecdysozoa</taxon>
        <taxon>Nematoda</taxon>
        <taxon>Chromadorea</taxon>
        <taxon>Rhabditida</taxon>
        <taxon>Rhabditina</taxon>
        <taxon>Rhabditomorpha</taxon>
        <taxon>Rhabditoidea</taxon>
        <taxon>Rhabditidae</taxon>
        <taxon>Peloderinae</taxon>
        <taxon>Caenorhabditis</taxon>
    </lineage>
</organism>
<accession>A0A1I7T5B2</accession>
<dbReference type="WBParaSite" id="Csp11.Scaffold510.g2535.t2">
    <property type="protein sequence ID" value="Csp11.Scaffold510.g2535.t2"/>
    <property type="gene ID" value="Csp11.Scaffold510.g2535"/>
</dbReference>
<dbReference type="eggNOG" id="ENOG502TIKJ">
    <property type="taxonomic scope" value="Eukaryota"/>
</dbReference>
<sequence>MRSTALVRSATFEMQQAGQLRLVRVEKRRYRRRSIACQVRSRDIPGFERLHCVGTDPLQTGVDFRENYDLVRSYIDIPLIEPKPRKRQNKKSPKNKSKSEKIEETGIVAEMPDKEEKYTGPLLNGSAPEMIVSSGALGMTNTKPKMQINYKQPPKKYSEDEDLYVDEDELDDYDDQPSCSSSIIDEAAFREAHRNPYTVVSERSRKVVTVKDYVNGDFELSNDILPPLNNFARPSENYISHASDFTSPDFVIEPSDVLKTWNPRRSRSSERVFDTIDESISSIIQTAVSGAPFPTDEVIELDDDDDDDDEESIEPIEEVVPEVEELDDETVQNEIDMLRQRELGRRFSEIKLSDFVKLPRDNRRSIDDRGEELLLTLRQNLSIIREKLGEYGERTIFGDVDKLTCALTGVSPDELIRVRQRFGQGSGDNGTDPFSEEAILDESEVVLENDEVEY</sequence>
<protein>
    <submittedName>
        <fullName evidence="3">Uncharacterized protein</fullName>
    </submittedName>
</protein>
<evidence type="ECO:0000313" key="3">
    <source>
        <dbReference type="WBParaSite" id="Csp11.Scaffold510.g2535.t2"/>
    </source>
</evidence>
<keyword evidence="2" id="KW-1185">Reference proteome</keyword>